<proteinExistence type="predicted"/>
<gene>
    <name evidence="1" type="ORF">F511_45197</name>
</gene>
<protein>
    <submittedName>
        <fullName evidence="1">Glucan endo-1,3-beta-glucosidase 12</fullName>
    </submittedName>
</protein>
<dbReference type="AlphaFoldDB" id="A0A2Z6ZX55"/>
<accession>A0A2Z6ZX55</accession>
<evidence type="ECO:0000313" key="2">
    <source>
        <dbReference type="Proteomes" id="UP000250235"/>
    </source>
</evidence>
<organism evidence="1 2">
    <name type="scientific">Dorcoceras hygrometricum</name>
    <dbReference type="NCBI Taxonomy" id="472368"/>
    <lineage>
        <taxon>Eukaryota</taxon>
        <taxon>Viridiplantae</taxon>
        <taxon>Streptophyta</taxon>
        <taxon>Embryophyta</taxon>
        <taxon>Tracheophyta</taxon>
        <taxon>Spermatophyta</taxon>
        <taxon>Magnoliopsida</taxon>
        <taxon>eudicotyledons</taxon>
        <taxon>Gunneridae</taxon>
        <taxon>Pentapetalae</taxon>
        <taxon>asterids</taxon>
        <taxon>lamiids</taxon>
        <taxon>Lamiales</taxon>
        <taxon>Gesneriaceae</taxon>
        <taxon>Didymocarpoideae</taxon>
        <taxon>Trichosporeae</taxon>
        <taxon>Loxocarpinae</taxon>
        <taxon>Dorcoceras</taxon>
    </lineage>
</organism>
<reference evidence="1 2" key="1">
    <citation type="journal article" date="2015" name="Proc. Natl. Acad. Sci. U.S.A.">
        <title>The resurrection genome of Boea hygrometrica: A blueprint for survival of dehydration.</title>
        <authorList>
            <person name="Xiao L."/>
            <person name="Yang G."/>
            <person name="Zhang L."/>
            <person name="Yang X."/>
            <person name="Zhao S."/>
            <person name="Ji Z."/>
            <person name="Zhou Q."/>
            <person name="Hu M."/>
            <person name="Wang Y."/>
            <person name="Chen M."/>
            <person name="Xu Y."/>
            <person name="Jin H."/>
            <person name="Xiao X."/>
            <person name="Hu G."/>
            <person name="Bao F."/>
            <person name="Hu Y."/>
            <person name="Wan P."/>
            <person name="Li L."/>
            <person name="Deng X."/>
            <person name="Kuang T."/>
            <person name="Xiang C."/>
            <person name="Zhu J.K."/>
            <person name="Oliver M.J."/>
            <person name="He Y."/>
        </authorList>
    </citation>
    <scope>NUCLEOTIDE SEQUENCE [LARGE SCALE GENOMIC DNA]</scope>
    <source>
        <strain evidence="2">cv. XS01</strain>
    </source>
</reference>
<evidence type="ECO:0000313" key="1">
    <source>
        <dbReference type="EMBL" id="KZV13641.1"/>
    </source>
</evidence>
<dbReference type="Proteomes" id="UP000250235">
    <property type="component" value="Unassembled WGS sequence"/>
</dbReference>
<keyword evidence="2" id="KW-1185">Reference proteome</keyword>
<sequence length="115" mass="12713">MDAVDGFAMMRERARTATPNRRSIGAAVPHERRVIFCPYAQRCCAAGSTMVDRLRKQCAIVRRRPRASCRTSPPALHRECCAIELFVAPPAALRLCDADRAWRTTLEVAGRAGAT</sequence>
<name>A0A2Z6ZX55_9LAMI</name>
<dbReference type="EMBL" id="KV031358">
    <property type="protein sequence ID" value="KZV13641.1"/>
    <property type="molecule type" value="Genomic_DNA"/>
</dbReference>